<proteinExistence type="predicted"/>
<dbReference type="Proteomes" id="UP001264519">
    <property type="component" value="Unassembled WGS sequence"/>
</dbReference>
<organism evidence="2 3">
    <name type="scientific">Halomonas koreensis</name>
    <dbReference type="NCBI Taxonomy" id="245385"/>
    <lineage>
        <taxon>Bacteria</taxon>
        <taxon>Pseudomonadati</taxon>
        <taxon>Pseudomonadota</taxon>
        <taxon>Gammaproteobacteria</taxon>
        <taxon>Oceanospirillales</taxon>
        <taxon>Halomonadaceae</taxon>
        <taxon>Halomonas</taxon>
    </lineage>
</organism>
<sequence length="170" mass="18344">MPPSGPHGRPSSRSPLLRLLILVTLLTLAVALWYLLRHGLDGRPDVAWTPPEAACDLQAGPCRAALGEGRALSLSIPVEGPIRALTPLPLRVRLDGVPAEAATVTFVGRDMDMGLHRFPLTAGGDGTFRGQGQVALCTEARMPWRAEVVVDTPDGRLGSWFDFEVRRHTP</sequence>
<keyword evidence="1" id="KW-0472">Membrane</keyword>
<keyword evidence="3" id="KW-1185">Reference proteome</keyword>
<reference evidence="2 3" key="1">
    <citation type="submission" date="2023-04" db="EMBL/GenBank/DDBJ databases">
        <title>A long-awaited taxogenomic arrangement of the family Halomonadaceae.</title>
        <authorList>
            <person name="De La Haba R."/>
            <person name="Chuvochina M."/>
            <person name="Wittouck S."/>
            <person name="Arahal D.R."/>
            <person name="Sanchez-Porro C."/>
            <person name="Hugenholtz P."/>
            <person name="Ventosa A."/>
        </authorList>
    </citation>
    <scope>NUCLEOTIDE SEQUENCE [LARGE SCALE GENOMIC DNA]</scope>
    <source>
        <strain evidence="2 3">DSM 23530</strain>
    </source>
</reference>
<evidence type="ECO:0008006" key="4">
    <source>
        <dbReference type="Google" id="ProtNLM"/>
    </source>
</evidence>
<dbReference type="RefSeq" id="WP_309652004.1">
    <property type="nucleotide sequence ID" value="NZ_JARWAK010000004.1"/>
</dbReference>
<name>A0ABU1G0F0_9GAMM</name>
<evidence type="ECO:0000313" key="3">
    <source>
        <dbReference type="Proteomes" id="UP001264519"/>
    </source>
</evidence>
<accession>A0ABU1G0F0</accession>
<keyword evidence="1" id="KW-0812">Transmembrane</keyword>
<keyword evidence="1" id="KW-1133">Transmembrane helix</keyword>
<protein>
    <recommendedName>
        <fullName evidence="4">DUF3426 domain-containing protein</fullName>
    </recommendedName>
</protein>
<feature type="transmembrane region" description="Helical" evidence="1">
    <location>
        <begin position="16"/>
        <end position="36"/>
    </location>
</feature>
<evidence type="ECO:0000313" key="2">
    <source>
        <dbReference type="EMBL" id="MDR5866402.1"/>
    </source>
</evidence>
<comment type="caution">
    <text evidence="2">The sequence shown here is derived from an EMBL/GenBank/DDBJ whole genome shotgun (WGS) entry which is preliminary data.</text>
</comment>
<dbReference type="EMBL" id="JARWAK010000004">
    <property type="protein sequence ID" value="MDR5866402.1"/>
    <property type="molecule type" value="Genomic_DNA"/>
</dbReference>
<gene>
    <name evidence="2" type="ORF">QC818_06345</name>
</gene>
<evidence type="ECO:0000256" key="1">
    <source>
        <dbReference type="SAM" id="Phobius"/>
    </source>
</evidence>